<name>B0MLQ5_9FIRM</name>
<gene>
    <name evidence="2" type="ORF">EUBSIR_00758</name>
</gene>
<keyword evidence="1" id="KW-0812">Transmembrane</keyword>
<comment type="caution">
    <text evidence="2">The sequence shown here is derived from an EMBL/GenBank/DDBJ whole genome shotgun (WGS) entry which is preliminary data.</text>
</comment>
<sequence length="141" mass="15853">MQALFVLFIVQSLCYNNHIRKSACERSDIMFDWNHNGKHDLSDDLFTIGLVQHMIDESKEDKKPPVQNNGRGLYSHHVNDEGKTDTRSEAVKCLWILFGMAIMIGGVALTVCFIENQLLFILALLVTVIVGFIVASQGNDD</sequence>
<keyword evidence="1" id="KW-0472">Membrane</keyword>
<evidence type="ECO:0000313" key="3">
    <source>
        <dbReference type="Proteomes" id="UP000005326"/>
    </source>
</evidence>
<reference evidence="2" key="1">
    <citation type="submission" date="2007-10" db="EMBL/GenBank/DDBJ databases">
        <authorList>
            <person name="Fulton L."/>
            <person name="Clifton S."/>
            <person name="Fulton B."/>
            <person name="Xu J."/>
            <person name="Minx P."/>
            <person name="Pepin K.H."/>
            <person name="Johnson M."/>
            <person name="Thiruvilangam P."/>
            <person name="Bhonagiri V."/>
            <person name="Nash W.E."/>
            <person name="Mardis E.R."/>
            <person name="Wilson R.K."/>
        </authorList>
    </citation>
    <scope>NUCLEOTIDE SEQUENCE [LARGE SCALE GENOMIC DNA]</scope>
    <source>
        <strain evidence="2">DSM 15702</strain>
    </source>
</reference>
<accession>B0MLQ5</accession>
<dbReference type="Proteomes" id="UP000005326">
    <property type="component" value="Unassembled WGS sequence"/>
</dbReference>
<reference evidence="2" key="2">
    <citation type="submission" date="2014-06" db="EMBL/GenBank/DDBJ databases">
        <title>Draft genome sequence of Eubacterium siraeum (DSM 15702).</title>
        <authorList>
            <person name="Sudarsanam P."/>
            <person name="Ley R."/>
            <person name="Guruge J."/>
            <person name="Turnbaugh P.J."/>
            <person name="Mahowald M."/>
            <person name="Liep D."/>
            <person name="Gordon J."/>
        </authorList>
    </citation>
    <scope>NUCLEOTIDE SEQUENCE</scope>
    <source>
        <strain evidence="2">DSM 15702</strain>
    </source>
</reference>
<dbReference type="AlphaFoldDB" id="B0MLQ5"/>
<feature type="transmembrane region" description="Helical" evidence="1">
    <location>
        <begin position="119"/>
        <end position="138"/>
    </location>
</feature>
<keyword evidence="1" id="KW-1133">Transmembrane helix</keyword>
<protein>
    <submittedName>
        <fullName evidence="2">Uncharacterized protein</fullName>
    </submittedName>
</protein>
<evidence type="ECO:0000256" key="1">
    <source>
        <dbReference type="SAM" id="Phobius"/>
    </source>
</evidence>
<feature type="transmembrane region" description="Helical" evidence="1">
    <location>
        <begin position="94"/>
        <end position="114"/>
    </location>
</feature>
<proteinExistence type="predicted"/>
<evidence type="ECO:0000313" key="2">
    <source>
        <dbReference type="EMBL" id="EDS01404.1"/>
    </source>
</evidence>
<dbReference type="EMBL" id="ABCA03000038">
    <property type="protein sequence ID" value="EDS01404.1"/>
    <property type="molecule type" value="Genomic_DNA"/>
</dbReference>
<keyword evidence="3" id="KW-1185">Reference proteome</keyword>
<organism evidence="2 3">
    <name type="scientific">[Eubacterium] siraeum DSM 15702</name>
    <dbReference type="NCBI Taxonomy" id="428128"/>
    <lineage>
        <taxon>Bacteria</taxon>
        <taxon>Bacillati</taxon>
        <taxon>Bacillota</taxon>
        <taxon>Clostridia</taxon>
        <taxon>Eubacteriales</taxon>
        <taxon>Oscillospiraceae</taxon>
        <taxon>Oscillospiraceae incertae sedis</taxon>
    </lineage>
</organism>